<feature type="binding site" evidence="7">
    <location>
        <position position="270"/>
    </location>
    <ligand>
        <name>Zn(2+)</name>
        <dbReference type="ChEBI" id="CHEBI:29105"/>
        <label>2</label>
        <note>catalytic</note>
    </ligand>
</feature>
<dbReference type="GO" id="GO:0030574">
    <property type="term" value="P:collagen catabolic process"/>
    <property type="evidence" value="ECO:0007669"/>
    <property type="project" value="TreeGrafter"/>
</dbReference>
<dbReference type="Pfam" id="PF00413">
    <property type="entry name" value="Peptidase_M10"/>
    <property type="match status" value="1"/>
</dbReference>
<organism evidence="10 11">
    <name type="scientific">Dendryphion nanum</name>
    <dbReference type="NCBI Taxonomy" id="256645"/>
    <lineage>
        <taxon>Eukaryota</taxon>
        <taxon>Fungi</taxon>
        <taxon>Dikarya</taxon>
        <taxon>Ascomycota</taxon>
        <taxon>Pezizomycotina</taxon>
        <taxon>Dothideomycetes</taxon>
        <taxon>Pleosporomycetidae</taxon>
        <taxon>Pleosporales</taxon>
        <taxon>Torulaceae</taxon>
        <taxon>Dendryphion</taxon>
    </lineage>
</organism>
<dbReference type="Proteomes" id="UP000700596">
    <property type="component" value="Unassembled WGS sequence"/>
</dbReference>
<feature type="binding site" evidence="7">
    <location>
        <position position="288"/>
    </location>
    <ligand>
        <name>Zn(2+)</name>
        <dbReference type="ChEBI" id="CHEBI:29105"/>
        <label>2</label>
        <note>catalytic</note>
    </ligand>
</feature>
<evidence type="ECO:0000256" key="7">
    <source>
        <dbReference type="PIRSR" id="PIRSR621190-2"/>
    </source>
</evidence>
<feature type="binding site" evidence="7">
    <location>
        <position position="254"/>
    </location>
    <ligand>
        <name>Ca(2+)</name>
        <dbReference type="ChEBI" id="CHEBI:29108"/>
        <label>1</label>
    </ligand>
</feature>
<gene>
    <name evidence="10" type="ORF">B0J11DRAFT_315941</name>
</gene>
<comment type="caution">
    <text evidence="10">The sequence shown here is derived from an EMBL/GenBank/DDBJ whole genome shotgun (WGS) entry which is preliminary data.</text>
</comment>
<keyword evidence="5" id="KW-0482">Metalloprotease</keyword>
<evidence type="ECO:0000256" key="1">
    <source>
        <dbReference type="ARBA" id="ARBA00022670"/>
    </source>
</evidence>
<proteinExistence type="predicted"/>
<dbReference type="PRINTS" id="PR00138">
    <property type="entry name" value="MATRIXIN"/>
</dbReference>
<evidence type="ECO:0000256" key="3">
    <source>
        <dbReference type="ARBA" id="ARBA00022801"/>
    </source>
</evidence>
<keyword evidence="11" id="KW-1185">Reference proteome</keyword>
<evidence type="ECO:0000256" key="4">
    <source>
        <dbReference type="ARBA" id="ARBA00022833"/>
    </source>
</evidence>
<keyword evidence="1" id="KW-0645">Protease</keyword>
<feature type="active site" evidence="6">
    <location>
        <position position="271"/>
    </location>
</feature>
<feature type="domain" description="Peptidase metallopeptidase" evidence="9">
    <location>
        <begin position="161"/>
        <end position="313"/>
    </location>
</feature>
<keyword evidence="3" id="KW-0378">Hydrolase</keyword>
<dbReference type="GO" id="GO:0030198">
    <property type="term" value="P:extracellular matrix organization"/>
    <property type="evidence" value="ECO:0007669"/>
    <property type="project" value="TreeGrafter"/>
</dbReference>
<dbReference type="SUPFAM" id="SSF55486">
    <property type="entry name" value="Metalloproteases ('zincins'), catalytic domain"/>
    <property type="match status" value="1"/>
</dbReference>
<reference evidence="10" key="1">
    <citation type="journal article" date="2021" name="Nat. Commun.">
        <title>Genetic determinants of endophytism in the Arabidopsis root mycobiome.</title>
        <authorList>
            <person name="Mesny F."/>
            <person name="Miyauchi S."/>
            <person name="Thiergart T."/>
            <person name="Pickel B."/>
            <person name="Atanasova L."/>
            <person name="Karlsson M."/>
            <person name="Huettel B."/>
            <person name="Barry K.W."/>
            <person name="Haridas S."/>
            <person name="Chen C."/>
            <person name="Bauer D."/>
            <person name="Andreopoulos W."/>
            <person name="Pangilinan J."/>
            <person name="LaButti K."/>
            <person name="Riley R."/>
            <person name="Lipzen A."/>
            <person name="Clum A."/>
            <person name="Drula E."/>
            <person name="Henrissat B."/>
            <person name="Kohler A."/>
            <person name="Grigoriev I.V."/>
            <person name="Martin F.M."/>
            <person name="Hacquard S."/>
        </authorList>
    </citation>
    <scope>NUCLEOTIDE SEQUENCE</scope>
    <source>
        <strain evidence="10">MPI-CAGE-CH-0243</strain>
    </source>
</reference>
<keyword evidence="7" id="KW-0106">Calcium</keyword>
<dbReference type="InterPro" id="IPR006026">
    <property type="entry name" value="Peptidase_Metallo"/>
</dbReference>
<dbReference type="InterPro" id="IPR001818">
    <property type="entry name" value="Pept_M10_metallopeptidase"/>
</dbReference>
<evidence type="ECO:0000256" key="2">
    <source>
        <dbReference type="ARBA" id="ARBA00022723"/>
    </source>
</evidence>
<dbReference type="Gene3D" id="3.40.390.10">
    <property type="entry name" value="Collagenase (Catalytic Domain)"/>
    <property type="match status" value="1"/>
</dbReference>
<keyword evidence="8" id="KW-0732">Signal</keyword>
<feature type="signal peptide" evidence="8">
    <location>
        <begin position="1"/>
        <end position="20"/>
    </location>
</feature>
<dbReference type="AlphaFoldDB" id="A0A9P9DRC0"/>
<accession>A0A9P9DRC0</accession>
<comment type="cofactor">
    <cofactor evidence="7">
        <name>Ca(2+)</name>
        <dbReference type="ChEBI" id="CHEBI:29108"/>
    </cofactor>
    <text evidence="7">Can bind about 5 Ca(2+) ions per subunit.</text>
</comment>
<feature type="binding site" description="in inhibited form" evidence="7">
    <location>
        <position position="136"/>
    </location>
    <ligand>
        <name>Zn(2+)</name>
        <dbReference type="ChEBI" id="CHEBI:29105"/>
        <label>2</label>
        <note>catalytic</note>
    </ligand>
</feature>
<feature type="chain" id="PRO_5040351107" description="Peptidase metallopeptidase domain-containing protein" evidence="8">
    <location>
        <begin position="21"/>
        <end position="599"/>
    </location>
</feature>
<feature type="binding site" evidence="7">
    <location>
        <position position="280"/>
    </location>
    <ligand>
        <name>Zn(2+)</name>
        <dbReference type="ChEBI" id="CHEBI:29105"/>
        <label>2</label>
        <note>catalytic</note>
    </ligand>
</feature>
<dbReference type="PANTHER" id="PTHR10201:SF323">
    <property type="entry name" value="MATRIX METALLOPROTEINASE-21"/>
    <property type="match status" value="1"/>
</dbReference>
<dbReference type="PANTHER" id="PTHR10201">
    <property type="entry name" value="MATRIX METALLOPROTEINASE"/>
    <property type="match status" value="1"/>
</dbReference>
<dbReference type="SMART" id="SM00706">
    <property type="entry name" value="TECPR"/>
    <property type="match status" value="3"/>
</dbReference>
<evidence type="ECO:0000256" key="6">
    <source>
        <dbReference type="PIRSR" id="PIRSR621190-1"/>
    </source>
</evidence>
<dbReference type="InterPro" id="IPR024079">
    <property type="entry name" value="MetalloPept_cat_dom_sf"/>
</dbReference>
<protein>
    <recommendedName>
        <fullName evidence="9">Peptidase metallopeptidase domain-containing protein</fullName>
    </recommendedName>
</protein>
<feature type="binding site" evidence="7">
    <location>
        <position position="274"/>
    </location>
    <ligand>
        <name>Zn(2+)</name>
        <dbReference type="ChEBI" id="CHEBI:29105"/>
        <label>2</label>
        <note>catalytic</note>
    </ligand>
</feature>
<dbReference type="SMART" id="SM00235">
    <property type="entry name" value="ZnMc"/>
    <property type="match status" value="1"/>
</dbReference>
<dbReference type="GO" id="GO:0004222">
    <property type="term" value="F:metalloendopeptidase activity"/>
    <property type="evidence" value="ECO:0007669"/>
    <property type="project" value="InterPro"/>
</dbReference>
<dbReference type="GO" id="GO:0008270">
    <property type="term" value="F:zinc ion binding"/>
    <property type="evidence" value="ECO:0007669"/>
    <property type="project" value="InterPro"/>
</dbReference>
<dbReference type="EMBL" id="JAGMWT010000008">
    <property type="protein sequence ID" value="KAH7123614.1"/>
    <property type="molecule type" value="Genomic_DNA"/>
</dbReference>
<comment type="cofactor">
    <cofactor evidence="7">
        <name>Zn(2+)</name>
        <dbReference type="ChEBI" id="CHEBI:29105"/>
    </cofactor>
    <text evidence="7">Binds 2 Zn(2+) ions per subunit.</text>
</comment>
<dbReference type="GO" id="GO:0006508">
    <property type="term" value="P:proteolysis"/>
    <property type="evidence" value="ECO:0007669"/>
    <property type="project" value="UniProtKB-KW"/>
</dbReference>
<evidence type="ECO:0000313" key="10">
    <source>
        <dbReference type="EMBL" id="KAH7123614.1"/>
    </source>
</evidence>
<evidence type="ECO:0000256" key="5">
    <source>
        <dbReference type="ARBA" id="ARBA00023049"/>
    </source>
</evidence>
<evidence type="ECO:0000256" key="8">
    <source>
        <dbReference type="SAM" id="SignalP"/>
    </source>
</evidence>
<dbReference type="InterPro" id="IPR006624">
    <property type="entry name" value="Beta-propeller_rpt_TECPR"/>
</dbReference>
<dbReference type="OrthoDB" id="65569at2759"/>
<feature type="binding site" evidence="7">
    <location>
        <position position="216"/>
    </location>
    <ligand>
        <name>Ca(2+)</name>
        <dbReference type="ChEBI" id="CHEBI:29108"/>
        <label>2</label>
    </ligand>
</feature>
<dbReference type="GO" id="GO:0031012">
    <property type="term" value="C:extracellular matrix"/>
    <property type="evidence" value="ECO:0007669"/>
    <property type="project" value="InterPro"/>
</dbReference>
<feature type="binding site" evidence="7">
    <location>
        <position position="180"/>
    </location>
    <ligand>
        <name>Ca(2+)</name>
        <dbReference type="ChEBI" id="CHEBI:29108"/>
        <label>1</label>
    </ligand>
</feature>
<keyword evidence="4 7" id="KW-0862">Zinc</keyword>
<evidence type="ECO:0000259" key="9">
    <source>
        <dbReference type="SMART" id="SM00235"/>
    </source>
</evidence>
<dbReference type="InterPro" id="IPR036365">
    <property type="entry name" value="PGBD-like_sf"/>
</dbReference>
<evidence type="ECO:0000313" key="11">
    <source>
        <dbReference type="Proteomes" id="UP000700596"/>
    </source>
</evidence>
<sequence length="599" mass="67236">MKFWGAAALIASLIPPCVCAKTDFPPDKTSIIPSSPPTIIPGFAPIPDAARQAVPAKTISQIPSSAPTIDPSWQSRDKQKKRVHDFFRLFGWIRRNATIHEPQMPSAIRKIQRVLRVPETGEYNERMERVMSRPRCGTEAAYNESEATIPDGGNRKRFVLWGPKWNRNPITYRFINYTNDLPENDQRSLISNAFAQWTQYLPLKISPTPTNNARADIHIRFVPLGPSEPAYAYTNMIADGTSLSSGLINITFNDDYAWDDTRLFNFTAVHEIGHALGLSHSKVEDAIMWPYYEGLIRPMNPDDIAAVHSLYGWRDPRWSMIDNKISGSKFLIEVSTPFSDQSLTPPSPLDGLYQMRSSGQVLSYNPTSKSWTTIDSNKDTVQIAGAAGSVFQRHSDGSVFRYTGSGQSWTYIGPASDNVLDIVASAGDQVYQRRKDGWIARWTGSGSSWTTIEQPRNSRQIAVTDSRILWNLLSNGDLVRSQWPHNVGWTIVDINSLNLAIAVGGNEFYKLQSDNIVVWLDSVLYYWKVIDDEGDVVSIYAVGIFLYARRKDGSVWRYTGTPGVWEMLDDKRESEVVIGDRRGGVWEMVGGGDVLRLVS</sequence>
<keyword evidence="2 7" id="KW-0479">Metal-binding</keyword>
<name>A0A9P9DRC0_9PLEO</name>
<dbReference type="InterPro" id="IPR021190">
    <property type="entry name" value="Pept_M10A"/>
</dbReference>
<dbReference type="SUPFAM" id="SSF47090">
    <property type="entry name" value="PGBD-like"/>
    <property type="match status" value="1"/>
</dbReference>